<dbReference type="RefSeq" id="WP_142121507.1">
    <property type="nucleotide sequence ID" value="NZ_BAAASV010000002.1"/>
</dbReference>
<organism evidence="1 2">
    <name type="scientific">Rarobacter faecitabidus</name>
    <dbReference type="NCBI Taxonomy" id="13243"/>
    <lineage>
        <taxon>Bacteria</taxon>
        <taxon>Bacillati</taxon>
        <taxon>Actinomycetota</taxon>
        <taxon>Actinomycetes</taxon>
        <taxon>Micrococcales</taxon>
        <taxon>Rarobacteraceae</taxon>
        <taxon>Rarobacter</taxon>
    </lineage>
</organism>
<keyword evidence="2" id="KW-1185">Reference proteome</keyword>
<gene>
    <name evidence="1" type="ORF">FB461_1946</name>
</gene>
<evidence type="ECO:0008006" key="3">
    <source>
        <dbReference type="Google" id="ProtNLM"/>
    </source>
</evidence>
<dbReference type="AlphaFoldDB" id="A0A542ZE00"/>
<accession>A0A542ZE00</accession>
<dbReference type="OrthoDB" id="4964958at2"/>
<name>A0A542ZE00_RARFA</name>
<proteinExistence type="predicted"/>
<dbReference type="EMBL" id="VFOS01000003">
    <property type="protein sequence ID" value="TQL58531.1"/>
    <property type="molecule type" value="Genomic_DNA"/>
</dbReference>
<comment type="caution">
    <text evidence="1">The sequence shown here is derived from an EMBL/GenBank/DDBJ whole genome shotgun (WGS) entry which is preliminary data.</text>
</comment>
<protein>
    <recommendedName>
        <fullName evidence="3">HK97 gp10 family phage protein</fullName>
    </recommendedName>
</protein>
<evidence type="ECO:0000313" key="1">
    <source>
        <dbReference type="EMBL" id="TQL58531.1"/>
    </source>
</evidence>
<evidence type="ECO:0000313" key="2">
    <source>
        <dbReference type="Proteomes" id="UP000315389"/>
    </source>
</evidence>
<reference evidence="1 2" key="1">
    <citation type="submission" date="2019-06" db="EMBL/GenBank/DDBJ databases">
        <title>Sequencing the genomes of 1000 actinobacteria strains.</title>
        <authorList>
            <person name="Klenk H.-P."/>
        </authorList>
    </citation>
    <scope>NUCLEOTIDE SEQUENCE [LARGE SCALE GENOMIC DNA]</scope>
    <source>
        <strain evidence="1 2">DSM 4813</strain>
    </source>
</reference>
<dbReference type="Proteomes" id="UP000315389">
    <property type="component" value="Unassembled WGS sequence"/>
</dbReference>
<sequence>MSGATVEYKFDALKRLTAALQDAPREFRKLSRRALTEAGRDTEQRAISNASFSSRIPSSISLQVSFRSSRPRIILRASLAKAPHARVMEGITAQGGMFEHPVFGNKREWVKQKARPYMAPAVRDTRIELNDKIEKVADDMIAKIASST</sequence>